<evidence type="ECO:0000313" key="4">
    <source>
        <dbReference type="Proteomes" id="UP000009139"/>
    </source>
</evidence>
<reference evidence="1" key="1">
    <citation type="submission" date="1999-07" db="EMBL/GenBank/DDBJ databases">
        <authorList>
            <person name="Genoscope"/>
        </authorList>
    </citation>
    <scope>NUCLEOTIDE SEQUENCE</scope>
    <source>
        <strain evidence="1">Orsay</strain>
    </source>
</reference>
<proteinExistence type="predicted"/>
<dbReference type="AlphaFoldDB" id="Q9UYQ2"/>
<accession>Q9UYQ2</accession>
<dbReference type="KEGG" id="pab:PAB0968"/>
<dbReference type="Proteomes" id="UP000009139">
    <property type="component" value="Chromosome"/>
</dbReference>
<dbReference type="HOGENOM" id="CLU_1056087_0_0_2"/>
<gene>
    <name evidence="1" type="ordered locus">PAB0968</name>
</gene>
<dbReference type="EMBL" id="AJ248287">
    <property type="protein sequence ID" value="CAB50360.1"/>
    <property type="molecule type" value="Genomic_DNA"/>
</dbReference>
<dbReference type="PATRIC" id="fig|272844.11.peg.1546"/>
<dbReference type="STRING" id="272844.PAB0968"/>
<name>Q9UYQ2_PYRAB</name>
<reference evidence="2 4" key="5">
    <citation type="journal article" date="2012" name="Curr. Microbiol.">
        <title>Re-annotation of two hyperthermophilic archaea Pyrococcus abyssi GE5 and Pyrococcus furiosus DSM 3638.</title>
        <authorList>
            <person name="Gao J."/>
            <person name="Wang J."/>
        </authorList>
    </citation>
    <scope>GENOME REANNOTATION</scope>
    <source>
        <strain evidence="2">GE5</strain>
        <strain evidence="4">GE5 / Orsay</strain>
    </source>
</reference>
<organism evidence="1 3">
    <name type="scientific">Pyrococcus abyssi (strain GE5 / Orsay)</name>
    <dbReference type="NCBI Taxonomy" id="272844"/>
    <lineage>
        <taxon>Archaea</taxon>
        <taxon>Methanobacteriati</taxon>
        <taxon>Methanobacteriota</taxon>
        <taxon>Thermococci</taxon>
        <taxon>Thermococcales</taxon>
        <taxon>Thermococcaceae</taxon>
        <taxon>Pyrococcus</taxon>
    </lineage>
</organism>
<evidence type="ECO:0000313" key="1">
    <source>
        <dbReference type="EMBL" id="CAB50360.1"/>
    </source>
</evidence>
<dbReference type="PIR" id="C75058">
    <property type="entry name" value="C75058"/>
</dbReference>
<keyword evidence="3" id="KW-1185">Reference proteome</keyword>
<dbReference type="EMBL" id="HE613800">
    <property type="protein sequence ID" value="CCE70901.1"/>
    <property type="molecule type" value="Genomic_DNA"/>
</dbReference>
<evidence type="ECO:0000313" key="3">
    <source>
        <dbReference type="Proteomes" id="UP000000810"/>
    </source>
</evidence>
<protein>
    <submittedName>
        <fullName evidence="1">Uncharacterized protein</fullName>
    </submittedName>
</protein>
<reference evidence="1 3" key="4">
    <citation type="journal article" date="2003" name="Mol. Microbiol.">
        <title>An integrated analysis of the genome of the hyperthermophilic archaeon Pyrococcus abyssi.</title>
        <authorList>
            <person name="Cohen G."/>
            <person name="Barbe V."/>
            <person name="Flament D."/>
            <person name="Galperin M."/>
            <person name="Heilig R."/>
            <person name="Ripp R."/>
            <person name="Lecompte O."/>
            <person name="Prieur D."/>
            <person name="Poch O."/>
            <person name="Quellerou J."/>
            <person name="Thierry J.C."/>
            <person name="Van der Oost J."/>
            <person name="Weissenbach J."/>
            <person name="Zivanovic Y."/>
            <person name="Forterre P."/>
        </authorList>
    </citation>
    <scope>NUCLEOTIDE SEQUENCE [LARGE SCALE GENOMIC DNA]</scope>
    <source>
        <strain evidence="3">GE5 / Orsay</strain>
        <strain evidence="1">Orsay</strain>
    </source>
</reference>
<dbReference type="Proteomes" id="UP000000810">
    <property type="component" value="Chromosome"/>
</dbReference>
<reference evidence="1" key="2">
    <citation type="journal article" date="2000" name="J. Mol. Biol.">
        <title>Archaeal homologs of eukaryotic methylation guide small nucleolar RNAs: lessons from the Pyrococcus genomes.</title>
        <authorList>
            <person name="Gaspin C."/>
            <person name="Cavaille J."/>
            <person name="Erauso G."/>
        </authorList>
    </citation>
    <scope>NUCLEOTIDE SEQUENCE</scope>
    <source>
        <strain evidence="1">Orsay</strain>
    </source>
</reference>
<sequence>MMFNPIVGGKLMMDKETKILLANIVDKCDNSLSHIPSKYPKHRKYFDLFKHLANIATLIAGEKDVLWWKEYTNGRVNYDKVYYNVKVIREALSLLPGEIREKIEESIKSHPATDFLLAEYENEDLMRKIAEEFSEEKRVSEEKIFWEYEIRKEDNKIYLYLYPKKEWGLTAYGETITYKASEYKIRLSKSSIAEKLESTVKSLVDYLPDSRYNEFVLIFEDNPNIPQDIKTAILKINEILAEEREKIEKIEKELEGIATPKTE</sequence>
<evidence type="ECO:0000313" key="2">
    <source>
        <dbReference type="EMBL" id="CCE70901.1"/>
    </source>
</evidence>
<reference evidence="1" key="3">
    <citation type="journal article" date="2001" name="Genome Res.">
        <title>Genome evolution at the genus level: comparison of three complete genomes of hyperthermophilic archaea.</title>
        <authorList>
            <person name="Lecompte O."/>
            <person name="Ripp R."/>
            <person name="Puzos-Barbe V."/>
            <person name="Duprat S."/>
            <person name="Heilig R."/>
            <person name="Dietrich J."/>
            <person name="Thierry J.C."/>
            <person name="Poch O."/>
        </authorList>
    </citation>
    <scope>NUCLEOTIDE SEQUENCE</scope>
    <source>
        <strain evidence="1">Orsay</strain>
    </source>
</reference>